<dbReference type="Gene3D" id="3.30.160.70">
    <property type="entry name" value="Methylated DNA-protein cysteine methyltransferase domain"/>
    <property type="match status" value="1"/>
</dbReference>
<keyword evidence="5 9" id="KW-0808">Transferase</keyword>
<dbReference type="InterPro" id="IPR036217">
    <property type="entry name" value="MethylDNA_cys_MeTrfase_DNAb"/>
</dbReference>
<dbReference type="PROSITE" id="PS00374">
    <property type="entry name" value="MGMT"/>
    <property type="match status" value="1"/>
</dbReference>
<evidence type="ECO:0000313" key="11">
    <source>
        <dbReference type="EMBL" id="QQO11098.1"/>
    </source>
</evidence>
<reference evidence="11" key="1">
    <citation type="submission" date="2021-01" db="EMBL/GenBank/DDBJ databases">
        <title>Description of Breznakiella homolactica.</title>
        <authorList>
            <person name="Song Y."/>
            <person name="Brune A."/>
        </authorList>
    </citation>
    <scope>NUCLEOTIDE SEQUENCE</scope>
    <source>
        <strain evidence="11">RmG30</strain>
    </source>
</reference>
<accession>A0A7T7XRJ7</accession>
<evidence type="ECO:0000256" key="7">
    <source>
        <dbReference type="ARBA" id="ARBA00023204"/>
    </source>
</evidence>
<evidence type="ECO:0000256" key="4">
    <source>
        <dbReference type="ARBA" id="ARBA00022603"/>
    </source>
</evidence>
<dbReference type="GO" id="GO:0005737">
    <property type="term" value="C:cytoplasm"/>
    <property type="evidence" value="ECO:0007669"/>
    <property type="project" value="UniProtKB-SubCell"/>
</dbReference>
<dbReference type="CDD" id="cd06445">
    <property type="entry name" value="ATase"/>
    <property type="match status" value="1"/>
</dbReference>
<protein>
    <recommendedName>
        <fullName evidence="9">Methylated-DNA--protein-cysteine methyltransferase</fullName>
        <ecNumber evidence="9">2.1.1.63</ecNumber>
    </recommendedName>
    <alternativeName>
        <fullName evidence="9">6-O-methylguanine-DNA methyltransferase</fullName>
        <shortName evidence="9">MGMT</shortName>
    </alternativeName>
    <alternativeName>
        <fullName evidence="9">O-6-methylguanine-DNA-alkyltransferase</fullName>
    </alternativeName>
</protein>
<dbReference type="Pfam" id="PF01035">
    <property type="entry name" value="DNA_binding_1"/>
    <property type="match status" value="1"/>
</dbReference>
<dbReference type="GO" id="GO:0003908">
    <property type="term" value="F:methylated-DNA-[protein]-cysteine S-methyltransferase activity"/>
    <property type="evidence" value="ECO:0007669"/>
    <property type="project" value="UniProtKB-UniRule"/>
</dbReference>
<comment type="catalytic activity">
    <reaction evidence="8 9">
        <text>a 6-O-methyl-2'-deoxyguanosine in DNA + L-cysteinyl-[protein] = S-methyl-L-cysteinyl-[protein] + a 2'-deoxyguanosine in DNA</text>
        <dbReference type="Rhea" id="RHEA:24000"/>
        <dbReference type="Rhea" id="RHEA-COMP:10131"/>
        <dbReference type="Rhea" id="RHEA-COMP:10132"/>
        <dbReference type="Rhea" id="RHEA-COMP:11367"/>
        <dbReference type="Rhea" id="RHEA-COMP:11368"/>
        <dbReference type="ChEBI" id="CHEBI:29950"/>
        <dbReference type="ChEBI" id="CHEBI:82612"/>
        <dbReference type="ChEBI" id="CHEBI:85445"/>
        <dbReference type="ChEBI" id="CHEBI:85448"/>
        <dbReference type="EC" id="2.1.1.63"/>
    </reaction>
</comment>
<dbReference type="NCBIfam" id="TIGR00589">
    <property type="entry name" value="ogt"/>
    <property type="match status" value="1"/>
</dbReference>
<name>A0A7T7XRJ7_9SPIR</name>
<evidence type="ECO:0000256" key="8">
    <source>
        <dbReference type="ARBA" id="ARBA00049348"/>
    </source>
</evidence>
<dbReference type="HAMAP" id="MF_00772">
    <property type="entry name" value="OGT"/>
    <property type="match status" value="1"/>
</dbReference>
<sequence length="167" mass="18328">MKYAYNYETAIGRLGIAAAEEGVSNIWFGGVPVDSSTEILETPLISNAAGQIQEYLEGCRRVFDLPLYYPGTPFQVRVWDALREIPYGAVRSYKDIALVLGSEKAVRAVGMANHVNPLAIIIPCHRVIGRNGSLVGYAGGLDIKRKLLALEARDELFPEGFFRTPAL</sequence>
<proteinExistence type="inferred from homology"/>
<comment type="catalytic activity">
    <reaction evidence="1 9">
        <text>a 4-O-methyl-thymidine in DNA + L-cysteinyl-[protein] = a thymidine in DNA + S-methyl-L-cysteinyl-[protein]</text>
        <dbReference type="Rhea" id="RHEA:53428"/>
        <dbReference type="Rhea" id="RHEA-COMP:10131"/>
        <dbReference type="Rhea" id="RHEA-COMP:10132"/>
        <dbReference type="Rhea" id="RHEA-COMP:13555"/>
        <dbReference type="Rhea" id="RHEA-COMP:13556"/>
        <dbReference type="ChEBI" id="CHEBI:29950"/>
        <dbReference type="ChEBI" id="CHEBI:82612"/>
        <dbReference type="ChEBI" id="CHEBI:137386"/>
        <dbReference type="ChEBI" id="CHEBI:137387"/>
        <dbReference type="EC" id="2.1.1.63"/>
    </reaction>
</comment>
<dbReference type="GO" id="GO:0032259">
    <property type="term" value="P:methylation"/>
    <property type="evidence" value="ECO:0007669"/>
    <property type="project" value="UniProtKB-KW"/>
</dbReference>
<feature type="domain" description="Methylated-DNA-[protein]-cysteine S-methyltransferase DNA binding" evidence="10">
    <location>
        <begin position="73"/>
        <end position="152"/>
    </location>
</feature>
<dbReference type="InterPro" id="IPR014048">
    <property type="entry name" value="MethylDNA_cys_MeTrfase_DNA-bd"/>
</dbReference>
<dbReference type="RefSeq" id="WP_215628407.1">
    <property type="nucleotide sequence ID" value="NZ_CP067089.2"/>
</dbReference>
<comment type="miscellaneous">
    <text evidence="9">This enzyme catalyzes only one turnover and therefore is not strictly catalytic. According to one definition, an enzyme is a biocatalyst that acts repeatedly and over many reaction cycles.</text>
</comment>
<dbReference type="PANTHER" id="PTHR10815:SF5">
    <property type="entry name" value="METHYLATED-DNA--PROTEIN-CYSTEINE METHYLTRANSFERASE"/>
    <property type="match status" value="1"/>
</dbReference>
<dbReference type="SUPFAM" id="SSF46767">
    <property type="entry name" value="Methylated DNA-protein cysteine methyltransferase, C-terminal domain"/>
    <property type="match status" value="1"/>
</dbReference>
<dbReference type="InterPro" id="IPR036388">
    <property type="entry name" value="WH-like_DNA-bd_sf"/>
</dbReference>
<dbReference type="Gene3D" id="1.10.10.10">
    <property type="entry name" value="Winged helix-like DNA-binding domain superfamily/Winged helix DNA-binding domain"/>
    <property type="match status" value="1"/>
</dbReference>
<evidence type="ECO:0000256" key="6">
    <source>
        <dbReference type="ARBA" id="ARBA00022763"/>
    </source>
</evidence>
<dbReference type="PANTHER" id="PTHR10815">
    <property type="entry name" value="METHYLATED-DNA--PROTEIN-CYSTEINE METHYLTRANSFERASE"/>
    <property type="match status" value="1"/>
</dbReference>
<keyword evidence="6 9" id="KW-0227">DNA damage</keyword>
<dbReference type="EC" id="2.1.1.63" evidence="9"/>
<comment type="function">
    <text evidence="9">Involved in the cellular defense against the biological effects of O6-methylguanine (O6-MeG) and O4-methylthymine (O4-MeT) in DNA. Repairs the methylated nucleobase in DNA by stoichiometrically transferring the methyl group to a cysteine residue in the enzyme. This is a suicide reaction: the enzyme is irreversibly inactivated.</text>
</comment>
<dbReference type="Proteomes" id="UP000595917">
    <property type="component" value="Chromosome"/>
</dbReference>
<evidence type="ECO:0000256" key="9">
    <source>
        <dbReference type="HAMAP-Rule" id="MF_00772"/>
    </source>
</evidence>
<evidence type="ECO:0000256" key="2">
    <source>
        <dbReference type="ARBA" id="ARBA00008711"/>
    </source>
</evidence>
<dbReference type="InterPro" id="IPR001497">
    <property type="entry name" value="MethylDNA_cys_MeTrfase_AS"/>
</dbReference>
<keyword evidence="12" id="KW-1185">Reference proteome</keyword>
<dbReference type="FunFam" id="1.10.10.10:FF:000214">
    <property type="entry name" value="Methylated-DNA--protein-cysteine methyltransferase"/>
    <property type="match status" value="1"/>
</dbReference>
<keyword evidence="7 9" id="KW-0234">DNA repair</keyword>
<dbReference type="AlphaFoldDB" id="A0A7T7XRJ7"/>
<dbReference type="InterPro" id="IPR036631">
    <property type="entry name" value="MGMT_N_sf"/>
</dbReference>
<dbReference type="InterPro" id="IPR023546">
    <property type="entry name" value="MGMT"/>
</dbReference>
<evidence type="ECO:0000256" key="5">
    <source>
        <dbReference type="ARBA" id="ARBA00022679"/>
    </source>
</evidence>
<keyword evidence="4 9" id="KW-0489">Methyltransferase</keyword>
<feature type="active site" description="Nucleophile; methyl group acceptor" evidence="9">
    <location>
        <position position="124"/>
    </location>
</feature>
<dbReference type="SUPFAM" id="SSF53155">
    <property type="entry name" value="Methylated DNA-protein cysteine methyltransferase domain"/>
    <property type="match status" value="1"/>
</dbReference>
<dbReference type="GO" id="GO:0006307">
    <property type="term" value="P:DNA alkylation repair"/>
    <property type="evidence" value="ECO:0007669"/>
    <property type="project" value="UniProtKB-UniRule"/>
</dbReference>
<evidence type="ECO:0000259" key="10">
    <source>
        <dbReference type="Pfam" id="PF01035"/>
    </source>
</evidence>
<gene>
    <name evidence="11" type="ORF">JFL75_09320</name>
</gene>
<dbReference type="KEGG" id="bhc:JFL75_09320"/>
<organism evidence="11 12">
    <name type="scientific">Breznakiella homolactica</name>
    <dbReference type="NCBI Taxonomy" id="2798577"/>
    <lineage>
        <taxon>Bacteria</taxon>
        <taxon>Pseudomonadati</taxon>
        <taxon>Spirochaetota</taxon>
        <taxon>Spirochaetia</taxon>
        <taxon>Spirochaetales</taxon>
        <taxon>Breznakiellaceae</taxon>
        <taxon>Breznakiella</taxon>
    </lineage>
</organism>
<keyword evidence="3 9" id="KW-0963">Cytoplasm</keyword>
<evidence type="ECO:0000256" key="3">
    <source>
        <dbReference type="ARBA" id="ARBA00022490"/>
    </source>
</evidence>
<evidence type="ECO:0000256" key="1">
    <source>
        <dbReference type="ARBA" id="ARBA00001286"/>
    </source>
</evidence>
<comment type="similarity">
    <text evidence="2 9">Belongs to the MGMT family.</text>
</comment>
<dbReference type="EMBL" id="CP067089">
    <property type="protein sequence ID" value="QQO11098.1"/>
    <property type="molecule type" value="Genomic_DNA"/>
</dbReference>
<comment type="subcellular location">
    <subcellularLocation>
        <location evidence="9">Cytoplasm</location>
    </subcellularLocation>
</comment>
<evidence type="ECO:0000313" key="12">
    <source>
        <dbReference type="Proteomes" id="UP000595917"/>
    </source>
</evidence>